<dbReference type="AlphaFoldDB" id="A0A9E4ZWQ9"/>
<evidence type="ECO:0000313" key="3">
    <source>
        <dbReference type="EMBL" id="MCZ3373886.1"/>
    </source>
</evidence>
<evidence type="ECO:0000256" key="1">
    <source>
        <dbReference type="SAM" id="Phobius"/>
    </source>
</evidence>
<keyword evidence="4" id="KW-1185">Reference proteome</keyword>
<accession>A0A9E4ZWQ9</accession>
<keyword evidence="1" id="KW-1133">Transmembrane helix</keyword>
<comment type="caution">
    <text evidence="2">The sequence shown here is derived from an EMBL/GenBank/DDBJ whole genome shotgun (WGS) entry which is preliminary data.</text>
</comment>
<proteinExistence type="predicted"/>
<dbReference type="EMBL" id="JAPVES010000030">
    <property type="protein sequence ID" value="MCZ3373886.1"/>
    <property type="molecule type" value="Genomic_DNA"/>
</dbReference>
<dbReference type="EMBL" id="JAPVER010000020">
    <property type="protein sequence ID" value="MCZ3366967.1"/>
    <property type="molecule type" value="Genomic_DNA"/>
</dbReference>
<organism evidence="2 4">
    <name type="scientific">Methanobacterium veterum</name>
    <dbReference type="NCBI Taxonomy" id="408577"/>
    <lineage>
        <taxon>Archaea</taxon>
        <taxon>Methanobacteriati</taxon>
        <taxon>Methanobacteriota</taxon>
        <taxon>Methanomada group</taxon>
        <taxon>Methanobacteria</taxon>
        <taxon>Methanobacteriales</taxon>
        <taxon>Methanobacteriaceae</taxon>
        <taxon>Methanobacterium</taxon>
    </lineage>
</organism>
<dbReference type="Proteomes" id="UP001068021">
    <property type="component" value="Unassembled WGS sequence"/>
</dbReference>
<gene>
    <name evidence="3" type="ORF">O3H35_14640</name>
    <name evidence="2" type="ORF">O3H54_13855</name>
</gene>
<evidence type="ECO:0000313" key="4">
    <source>
        <dbReference type="Proteomes" id="UP001068021"/>
    </source>
</evidence>
<feature type="transmembrane region" description="Helical" evidence="1">
    <location>
        <begin position="24"/>
        <end position="44"/>
    </location>
</feature>
<name>A0A9E4ZWQ9_9EURY</name>
<keyword evidence="1" id="KW-0812">Transmembrane</keyword>
<keyword evidence="1" id="KW-0472">Membrane</keyword>
<reference evidence="2" key="1">
    <citation type="submission" date="2022-12" db="EMBL/GenBank/DDBJ databases">
        <title>Reclassification of two methanogenic archaea species isolated from the Kolyma lowland permafrost.</title>
        <authorList>
            <person name="Trubitsyn V.E."/>
            <person name="Rivkina E.M."/>
            <person name="Shcherbakova V.A."/>
        </authorList>
    </citation>
    <scope>NUCLEOTIDE SEQUENCE</scope>
    <source>
        <strain evidence="2">M2</strain>
        <strain evidence="3">MK4</strain>
    </source>
</reference>
<protein>
    <submittedName>
        <fullName evidence="2">Uncharacterized protein</fullName>
    </submittedName>
</protein>
<dbReference type="RefSeq" id="WP_269221223.1">
    <property type="nucleotide sequence ID" value="NZ_JAPVES010000030.1"/>
</dbReference>
<evidence type="ECO:0000313" key="2">
    <source>
        <dbReference type="EMBL" id="MCZ3366967.1"/>
    </source>
</evidence>
<sequence length="62" mass="6655">MLAPVQFLLLLSLGIDPDTPIRIAFGTSLAVILPTAIIGTYSHYCRKCVLIKPAIIMGIMGL</sequence>
<dbReference type="Proteomes" id="UP001074446">
    <property type="component" value="Unassembled WGS sequence"/>
</dbReference>